<feature type="domain" description="GGDEF" evidence="1">
    <location>
        <begin position="173"/>
        <end position="299"/>
    </location>
</feature>
<evidence type="ECO:0000313" key="2">
    <source>
        <dbReference type="EMBL" id="QNM05334.1"/>
    </source>
</evidence>
<gene>
    <name evidence="2" type="ORF">H9Q78_12990</name>
</gene>
<dbReference type="Proteomes" id="UP000515823">
    <property type="component" value="Chromosome"/>
</dbReference>
<dbReference type="EMBL" id="CP060634">
    <property type="protein sequence ID" value="QNM05334.1"/>
    <property type="molecule type" value="Genomic_DNA"/>
</dbReference>
<evidence type="ECO:0000259" key="1">
    <source>
        <dbReference type="PROSITE" id="PS50887"/>
    </source>
</evidence>
<keyword evidence="3" id="KW-1185">Reference proteome</keyword>
<dbReference type="KEGG" id="qdo:H9Q78_12990"/>
<dbReference type="PROSITE" id="PS50887">
    <property type="entry name" value="GGDEF"/>
    <property type="match status" value="1"/>
</dbReference>
<dbReference type="InterPro" id="IPR000160">
    <property type="entry name" value="GGDEF_dom"/>
</dbReference>
<dbReference type="SMART" id="SM00267">
    <property type="entry name" value="GGDEF"/>
    <property type="match status" value="1"/>
</dbReference>
<dbReference type="InterPro" id="IPR029787">
    <property type="entry name" value="Nucleotide_cyclase"/>
</dbReference>
<reference evidence="2 3" key="1">
    <citation type="submission" date="2020-08" db="EMBL/GenBank/DDBJ databases">
        <authorList>
            <person name="Liu C."/>
            <person name="Sun Q."/>
        </authorList>
    </citation>
    <scope>NUCLEOTIDE SEQUENCE [LARGE SCALE GENOMIC DNA]</scope>
    <source>
        <strain evidence="2 3">NSJ-38</strain>
    </source>
</reference>
<dbReference type="SUPFAM" id="SSF55073">
    <property type="entry name" value="Nucleotide cyclase"/>
    <property type="match status" value="1"/>
</dbReference>
<dbReference type="InterPro" id="IPR052155">
    <property type="entry name" value="Biofilm_reg_signaling"/>
</dbReference>
<organism evidence="2 3">
    <name type="scientific">Qiania dongpingensis</name>
    <dbReference type="NCBI Taxonomy" id="2763669"/>
    <lineage>
        <taxon>Bacteria</taxon>
        <taxon>Bacillati</taxon>
        <taxon>Bacillota</taxon>
        <taxon>Clostridia</taxon>
        <taxon>Lachnospirales</taxon>
        <taxon>Lachnospiraceae</taxon>
        <taxon>Qiania</taxon>
    </lineage>
</organism>
<accession>A0A7G9G3F2</accession>
<evidence type="ECO:0000313" key="3">
    <source>
        <dbReference type="Proteomes" id="UP000515823"/>
    </source>
</evidence>
<sequence>MELTQDLLNGLLGCAEALYIVEEVSKTVVYISCFPSRSKTGGPFLGEVCYKAFLGREEPCPFCPSLSENQDDGAPPYTWDYFEPDSGQWLKIKNRLVTSKGIQYRVGNINVISDMMGLGCDAVKEVGMMQRLILERDEMRDQLFYELSHDRLTGLLNRNQYNRDLESVYREPKAYGILYFDLNNLKEANDRFNHSEGDALLRRLADSIRTALCEDRFGYRLGGDEFLIVWAGCSKEELNRCRDDILRELRQRDEGQRLVCSVAVGDAWNGCTKDLEQLVLEADKRMYEEKRRIKGHGTE</sequence>
<dbReference type="Pfam" id="PF00990">
    <property type="entry name" value="GGDEF"/>
    <property type="match status" value="1"/>
</dbReference>
<protein>
    <submittedName>
        <fullName evidence="2">GGDEF domain-containing protein</fullName>
    </submittedName>
</protein>
<dbReference type="Gene3D" id="3.30.70.270">
    <property type="match status" value="1"/>
</dbReference>
<dbReference type="InterPro" id="IPR043128">
    <property type="entry name" value="Rev_trsase/Diguanyl_cyclase"/>
</dbReference>
<dbReference type="AlphaFoldDB" id="A0A7G9G3F2"/>
<dbReference type="PANTHER" id="PTHR44757">
    <property type="entry name" value="DIGUANYLATE CYCLASE DGCP"/>
    <property type="match status" value="1"/>
</dbReference>
<dbReference type="NCBIfam" id="TIGR00254">
    <property type="entry name" value="GGDEF"/>
    <property type="match status" value="1"/>
</dbReference>
<name>A0A7G9G3F2_9FIRM</name>
<dbReference type="CDD" id="cd01949">
    <property type="entry name" value="GGDEF"/>
    <property type="match status" value="1"/>
</dbReference>
<dbReference type="PANTHER" id="PTHR44757:SF2">
    <property type="entry name" value="BIOFILM ARCHITECTURE MAINTENANCE PROTEIN MBAA"/>
    <property type="match status" value="1"/>
</dbReference>
<dbReference type="RefSeq" id="WP_249302252.1">
    <property type="nucleotide sequence ID" value="NZ_CP060634.1"/>
</dbReference>
<proteinExistence type="predicted"/>